<evidence type="ECO:0000313" key="3">
    <source>
        <dbReference type="Proteomes" id="UP000277212"/>
    </source>
</evidence>
<evidence type="ECO:0000259" key="1">
    <source>
        <dbReference type="Pfam" id="PF06985"/>
    </source>
</evidence>
<gene>
    <name evidence="2" type="ORF">CDV36_002682</name>
</gene>
<accession>A0A3M2SJE1</accession>
<dbReference type="Pfam" id="PF06985">
    <property type="entry name" value="HET"/>
    <property type="match status" value="1"/>
</dbReference>
<sequence length="668" mass="74862">MSDSEDTDSDVSISTASSIDPLEEARFPPRSQATWTLLAEWNLCSRCHKLLFKLKPGSHIEEFPEDIRERRDKGCKFCSVLCEAAVWAGIWSDVKSGDESEEIVELELVSRSSIEMISMADTTPELGCVISITDESPSQLVDDATHSNPLSGEGVSFIRNQLDNCLSNPAHDCDPVTLDDKALWPARVLRICNRSVILLDFDADVMSGQFAALSYCWGSASELKSNPPYKATAPTIQTLRSGLDVSELPITIQQALLVCKELEIGYIWIDSLCIIQDSLADWEVEATKMATVYSMSKVTIIAASSTSCHSGFLDVERRHDQLLASPNSPFQLTVSSVCTSGFHKHKSVGHPHDPLDTRGWTFQEEVLSSRYIKFTKDDIQWKCNAGSACICGREPSNAYRGLWQVSSPTSLDERSWESLVEEFSHRLFTKDTDKLVSLSSLARKMASRFPALDGKTPYVAGLWRRTLVQQLKWYAAGELGQCFDNYVAPSFSWASLGFYRRGVEFSLPSKHVLCEAIDASTTPVYQGNQFGAVSRGTVTLYGPHIYCTIRFEEKKPRMFIRQEMTPALEVEHIILDCPLRKHVVDDNRVTLQRSTGATQQEDGEFSVSVLILGQSGQRPFRSLYCLILGYRENGEHQRLGQVFLGYVDREAEFSAEDFKPWRREVVIV</sequence>
<dbReference type="OrthoDB" id="5125733at2759"/>
<reference evidence="2 3" key="1">
    <citation type="submission" date="2017-06" db="EMBL/GenBank/DDBJ databases">
        <title>Comparative genomic analysis of Ambrosia Fusariam Clade fungi.</title>
        <authorList>
            <person name="Stajich J.E."/>
            <person name="Carrillo J."/>
            <person name="Kijimoto T."/>
            <person name="Eskalen A."/>
            <person name="O'Donnell K."/>
            <person name="Kasson M."/>
        </authorList>
    </citation>
    <scope>NUCLEOTIDE SEQUENCE [LARGE SCALE GENOMIC DNA]</scope>
    <source>
        <strain evidence="2">UCR3666</strain>
    </source>
</reference>
<comment type="caution">
    <text evidence="2">The sequence shown here is derived from an EMBL/GenBank/DDBJ whole genome shotgun (WGS) entry which is preliminary data.</text>
</comment>
<dbReference type="AlphaFoldDB" id="A0A3M2SJE1"/>
<organism evidence="2 3">
    <name type="scientific">Fusarium kuroshium</name>
    <dbReference type="NCBI Taxonomy" id="2010991"/>
    <lineage>
        <taxon>Eukaryota</taxon>
        <taxon>Fungi</taxon>
        <taxon>Dikarya</taxon>
        <taxon>Ascomycota</taxon>
        <taxon>Pezizomycotina</taxon>
        <taxon>Sordariomycetes</taxon>
        <taxon>Hypocreomycetidae</taxon>
        <taxon>Hypocreales</taxon>
        <taxon>Nectriaceae</taxon>
        <taxon>Fusarium</taxon>
        <taxon>Fusarium solani species complex</taxon>
    </lineage>
</organism>
<dbReference type="Proteomes" id="UP000277212">
    <property type="component" value="Unassembled WGS sequence"/>
</dbReference>
<dbReference type="PANTHER" id="PTHR33112:SF15">
    <property type="entry name" value="HETEROKARYON INCOMPATIBILITY DOMAIN-CONTAINING PROTEIN"/>
    <property type="match status" value="1"/>
</dbReference>
<proteinExistence type="predicted"/>
<dbReference type="PANTHER" id="PTHR33112">
    <property type="entry name" value="DOMAIN PROTEIN, PUTATIVE-RELATED"/>
    <property type="match status" value="1"/>
</dbReference>
<evidence type="ECO:0000313" key="2">
    <source>
        <dbReference type="EMBL" id="RMJ17644.1"/>
    </source>
</evidence>
<keyword evidence="3" id="KW-1185">Reference proteome</keyword>
<name>A0A3M2SJE1_9HYPO</name>
<dbReference type="EMBL" id="NKUJ01000029">
    <property type="protein sequence ID" value="RMJ17644.1"/>
    <property type="molecule type" value="Genomic_DNA"/>
</dbReference>
<dbReference type="InterPro" id="IPR010730">
    <property type="entry name" value="HET"/>
</dbReference>
<feature type="domain" description="Heterokaryon incompatibility" evidence="1">
    <location>
        <begin position="210"/>
        <end position="364"/>
    </location>
</feature>
<dbReference type="STRING" id="2010991.A0A3M2SJE1"/>
<protein>
    <recommendedName>
        <fullName evidence="1">Heterokaryon incompatibility domain-containing protein</fullName>
    </recommendedName>
</protein>